<name>A0A8H4PRR3_9HYPO</name>
<protein>
    <recommendedName>
        <fullName evidence="2">RRM domain-containing protein</fullName>
    </recommendedName>
</protein>
<dbReference type="OrthoDB" id="4865224at2759"/>
<feature type="domain" description="RRM" evidence="2">
    <location>
        <begin position="295"/>
        <end position="354"/>
    </location>
</feature>
<feature type="compositionally biased region" description="Basic and acidic residues" evidence="1">
    <location>
        <begin position="514"/>
        <end position="524"/>
    </location>
</feature>
<dbReference type="AlphaFoldDB" id="A0A8H4PRR3"/>
<sequence length="690" mass="75703">MQRSRPSMLDPSPQDYRDGWGEEEAQGSSGPPHPQSDARPTSHDDHGECWDDDQDSWSRLQQPSPSPCPHEEQAHGSGLFRQARHVKELLIHQRAHVQLLKAATAKAVELSSSTPHRPGLAAVSALHGIADALACSVQSAMAFADCFVQHVDALKPAECVGMSEEEQYEAPPSSADGLDNVPVSDQASRPPVGRASPGWSPRWSPRSGYSNPGYSNPCWSPPSGCSNPCGSGSCVIPLSVQDPFFDAIAAKTHFTRPPQPRALDYHPDATSLQWPVIFMAPPSSPGSPHVGSRRVVLDNLPPGAALTQVLRAIRCYGGIMAASIVPDCASGRLTMSAVVEFVYPDSAAAFADRCGRAPLAFAAEDGSVYEARVWLIPTASFAYTARDHRFLNQGVTRAIALRDFPADAIWDLLVLVGTRAISEVLPHRPHDVILELCSLFEADRAQRLIERKWPGLHVGFVDDSSQGHHFQPPKASQSVVGHVSPNHLHDTWNCAPFNERTLAHYDAAQQAVKAESEAQQREKQPSSPPRAAPTKRLAECYNISPSQLSSYLAERQNFADTDYRVLGSNITLTRRAWSWKLQGDDDIKLLMANTLHEPEWADEWDQHFAAHGAVNLRTWERYGMLARHRRDKAAEQGIEGWRVPHCSAMCEWACCDIKAVPVPRVVERYLEDSNRASPATSEGASGEYQT</sequence>
<dbReference type="InterPro" id="IPR035979">
    <property type="entry name" value="RBD_domain_sf"/>
</dbReference>
<feature type="region of interest" description="Disordered" evidence="1">
    <location>
        <begin position="509"/>
        <end position="536"/>
    </location>
</feature>
<dbReference type="Proteomes" id="UP000557566">
    <property type="component" value="Unassembled WGS sequence"/>
</dbReference>
<keyword evidence="4" id="KW-1185">Reference proteome</keyword>
<proteinExistence type="predicted"/>
<evidence type="ECO:0000259" key="2">
    <source>
        <dbReference type="Pfam" id="PF00076"/>
    </source>
</evidence>
<organism evidence="3 4">
    <name type="scientific">Ophiocordyceps sinensis</name>
    <dbReference type="NCBI Taxonomy" id="72228"/>
    <lineage>
        <taxon>Eukaryota</taxon>
        <taxon>Fungi</taxon>
        <taxon>Dikarya</taxon>
        <taxon>Ascomycota</taxon>
        <taxon>Pezizomycotina</taxon>
        <taxon>Sordariomycetes</taxon>
        <taxon>Hypocreomycetidae</taxon>
        <taxon>Hypocreales</taxon>
        <taxon>Ophiocordycipitaceae</taxon>
        <taxon>Ophiocordyceps</taxon>
    </lineage>
</organism>
<evidence type="ECO:0000256" key="1">
    <source>
        <dbReference type="SAM" id="MobiDB-lite"/>
    </source>
</evidence>
<comment type="caution">
    <text evidence="3">The sequence shown here is derived from an EMBL/GenBank/DDBJ whole genome shotgun (WGS) entry which is preliminary data.</text>
</comment>
<evidence type="ECO:0000313" key="4">
    <source>
        <dbReference type="Proteomes" id="UP000557566"/>
    </source>
</evidence>
<dbReference type="Pfam" id="PF00076">
    <property type="entry name" value="RRM_1"/>
    <property type="match status" value="1"/>
</dbReference>
<gene>
    <name evidence="3" type="ORF">G6O67_005510</name>
</gene>
<reference evidence="3 4" key="1">
    <citation type="journal article" date="2020" name="Genome Biol. Evol.">
        <title>A new high-quality draft genome assembly of the Chinese cordyceps Ophiocordyceps sinensis.</title>
        <authorList>
            <person name="Shu R."/>
            <person name="Zhang J."/>
            <person name="Meng Q."/>
            <person name="Zhang H."/>
            <person name="Zhou G."/>
            <person name="Li M."/>
            <person name="Wu P."/>
            <person name="Zhao Y."/>
            <person name="Chen C."/>
            <person name="Qin Q."/>
        </authorList>
    </citation>
    <scope>NUCLEOTIDE SEQUENCE [LARGE SCALE GENOMIC DNA]</scope>
    <source>
        <strain evidence="3 4">IOZ07</strain>
    </source>
</reference>
<accession>A0A8H4PRR3</accession>
<feature type="region of interest" description="Disordered" evidence="1">
    <location>
        <begin position="164"/>
        <end position="203"/>
    </location>
</feature>
<dbReference type="GO" id="GO:0003723">
    <property type="term" value="F:RNA binding"/>
    <property type="evidence" value="ECO:0007669"/>
    <property type="project" value="InterPro"/>
</dbReference>
<feature type="region of interest" description="Disordered" evidence="1">
    <location>
        <begin position="1"/>
        <end position="76"/>
    </location>
</feature>
<dbReference type="SUPFAM" id="SSF54928">
    <property type="entry name" value="RNA-binding domain, RBD"/>
    <property type="match status" value="1"/>
</dbReference>
<evidence type="ECO:0000313" key="3">
    <source>
        <dbReference type="EMBL" id="KAF4509229.1"/>
    </source>
</evidence>
<dbReference type="InterPro" id="IPR000504">
    <property type="entry name" value="RRM_dom"/>
</dbReference>
<dbReference type="EMBL" id="JAAVMX010000005">
    <property type="protein sequence ID" value="KAF4509229.1"/>
    <property type="molecule type" value="Genomic_DNA"/>
</dbReference>
<feature type="compositionally biased region" description="Basic and acidic residues" evidence="1">
    <location>
        <begin position="40"/>
        <end position="49"/>
    </location>
</feature>